<evidence type="ECO:0000256" key="2">
    <source>
        <dbReference type="ARBA" id="ARBA00023315"/>
    </source>
</evidence>
<protein>
    <submittedName>
        <fullName evidence="4">GNAT family N-acetyltransferase</fullName>
        <ecNumber evidence="4">2.3.1.-</ecNumber>
    </submittedName>
</protein>
<evidence type="ECO:0000259" key="3">
    <source>
        <dbReference type="PROSITE" id="PS51186"/>
    </source>
</evidence>
<keyword evidence="1 4" id="KW-0808">Transferase</keyword>
<dbReference type="RefSeq" id="WP_399841178.1">
    <property type="nucleotide sequence ID" value="NZ_JBITWC010000001.1"/>
</dbReference>
<gene>
    <name evidence="4" type="ORF">ACIGG6_00530</name>
</gene>
<accession>A0ABW8BQF3</accession>
<feature type="domain" description="N-acetyltransferase" evidence="3">
    <location>
        <begin position="142"/>
        <end position="290"/>
    </location>
</feature>
<dbReference type="SUPFAM" id="SSF55729">
    <property type="entry name" value="Acyl-CoA N-acyltransferases (Nat)"/>
    <property type="match status" value="1"/>
</dbReference>
<dbReference type="PANTHER" id="PTHR43877:SF2">
    <property type="entry name" value="AMINOALKYLPHOSPHONATE N-ACETYLTRANSFERASE-RELATED"/>
    <property type="match status" value="1"/>
</dbReference>
<dbReference type="InterPro" id="IPR050832">
    <property type="entry name" value="Bact_Acetyltransf"/>
</dbReference>
<proteinExistence type="predicted"/>
<sequence>MMPCLANRRREALLHLAAVHDPALQPALQHALTTTQATPGFDWQGLWVAMDGDQIVAAAWVQPLANHTAQLWLPKRNNPVARQLLCALQAWVSEQPIVLCHVALPAPWAAWEETLVKSGMRTLATLEHLVWPCQAVHTPHTLTLRPLGELALAEQQALLERVGEDSLDCPALRDVLPVEALLAGFYAQAVSAQAPNPTHWYRLKYQGDTIGVLLLATTAQHWSLQLMGLVPEWRGQRLGGVIIQHAQALAAQAGAQCLALTVDAQNTPAQRVYSQAGLGREGREQLLAWC</sequence>
<dbReference type="GO" id="GO:0016746">
    <property type="term" value="F:acyltransferase activity"/>
    <property type="evidence" value="ECO:0007669"/>
    <property type="project" value="UniProtKB-KW"/>
</dbReference>
<dbReference type="Pfam" id="PF00583">
    <property type="entry name" value="Acetyltransf_1"/>
    <property type="match status" value="1"/>
</dbReference>
<keyword evidence="5" id="KW-1185">Reference proteome</keyword>
<evidence type="ECO:0000313" key="5">
    <source>
        <dbReference type="Proteomes" id="UP001614338"/>
    </source>
</evidence>
<dbReference type="PROSITE" id="PS51186">
    <property type="entry name" value="GNAT"/>
    <property type="match status" value="1"/>
</dbReference>
<comment type="caution">
    <text evidence="4">The sequence shown here is derived from an EMBL/GenBank/DDBJ whole genome shotgun (WGS) entry which is preliminary data.</text>
</comment>
<dbReference type="EC" id="2.3.1.-" evidence="4"/>
<keyword evidence="2 4" id="KW-0012">Acyltransferase</keyword>
<reference evidence="4 5" key="1">
    <citation type="submission" date="2024-10" db="EMBL/GenBank/DDBJ databases">
        <title>The Natural Products Discovery Center: Release of the First 8490 Sequenced Strains for Exploring Actinobacteria Biosynthetic Diversity.</title>
        <authorList>
            <person name="Kalkreuter E."/>
            <person name="Kautsar S.A."/>
            <person name="Yang D."/>
            <person name="Bader C.D."/>
            <person name="Teijaro C.N."/>
            <person name="Fluegel L."/>
            <person name="Davis C.M."/>
            <person name="Simpson J.R."/>
            <person name="Lauterbach L."/>
            <person name="Steele A.D."/>
            <person name="Gui C."/>
            <person name="Meng S."/>
            <person name="Li G."/>
            <person name="Viehrig K."/>
            <person name="Ye F."/>
            <person name="Su P."/>
            <person name="Kiefer A.F."/>
            <person name="Nichols A."/>
            <person name="Cepeda A.J."/>
            <person name="Yan W."/>
            <person name="Fan B."/>
            <person name="Jiang Y."/>
            <person name="Adhikari A."/>
            <person name="Zheng C.-J."/>
            <person name="Schuster L."/>
            <person name="Cowan T.M."/>
            <person name="Smanski M.J."/>
            <person name="Chevrette M.G."/>
            <person name="De Carvalho L.P.S."/>
            <person name="Shen B."/>
        </authorList>
    </citation>
    <scope>NUCLEOTIDE SEQUENCE [LARGE SCALE GENOMIC DNA]</scope>
    <source>
        <strain evidence="4 5">NPDC077409</strain>
    </source>
</reference>
<dbReference type="Proteomes" id="UP001614338">
    <property type="component" value="Unassembled WGS sequence"/>
</dbReference>
<evidence type="ECO:0000313" key="4">
    <source>
        <dbReference type="EMBL" id="MFI8748481.1"/>
    </source>
</evidence>
<dbReference type="PANTHER" id="PTHR43877">
    <property type="entry name" value="AMINOALKYLPHOSPHONATE N-ACETYLTRANSFERASE-RELATED-RELATED"/>
    <property type="match status" value="1"/>
</dbReference>
<evidence type="ECO:0000256" key="1">
    <source>
        <dbReference type="ARBA" id="ARBA00022679"/>
    </source>
</evidence>
<dbReference type="InterPro" id="IPR016181">
    <property type="entry name" value="Acyl_CoA_acyltransferase"/>
</dbReference>
<dbReference type="EMBL" id="JBITWC010000001">
    <property type="protein sequence ID" value="MFI8748481.1"/>
    <property type="molecule type" value="Genomic_DNA"/>
</dbReference>
<organism evidence="4 5">
    <name type="scientific">Vreelandella lionensis</name>
    <dbReference type="NCBI Taxonomy" id="1144478"/>
    <lineage>
        <taxon>Bacteria</taxon>
        <taxon>Pseudomonadati</taxon>
        <taxon>Pseudomonadota</taxon>
        <taxon>Gammaproteobacteria</taxon>
        <taxon>Oceanospirillales</taxon>
        <taxon>Halomonadaceae</taxon>
        <taxon>Vreelandella</taxon>
    </lineage>
</organism>
<dbReference type="Gene3D" id="3.40.630.30">
    <property type="match status" value="1"/>
</dbReference>
<name>A0ABW8BQF3_9GAMM</name>
<dbReference type="InterPro" id="IPR000182">
    <property type="entry name" value="GNAT_dom"/>
</dbReference>